<dbReference type="Proteomes" id="UP000022141">
    <property type="component" value="Unassembled WGS sequence"/>
</dbReference>
<dbReference type="EMBL" id="JEMY01000014">
    <property type="protein sequence ID" value="EXI89664.1"/>
    <property type="molecule type" value="Genomic_DNA"/>
</dbReference>
<sequence length="164" mass="17354">MVAAGDRPQLDDLGQPRICGQSHPAWICGIGDHEIGLAFLQTLDASRSTAIRHRLTGPEAVIGDSDRAGCWVDIWSGIESLSADLLNEAAVKHAIESNMVSIVWIVKVALESVTLARRQANVVAIDDDDVVLTVVLQPADVAVAEDDLLAIGEKIGTDLDPVGA</sequence>
<evidence type="ECO:0000313" key="1">
    <source>
        <dbReference type="EMBL" id="EXI89664.1"/>
    </source>
</evidence>
<proteinExistence type="predicted"/>
<dbReference type="AlphaFoldDB" id="A0A011REM1"/>
<evidence type="ECO:0000313" key="2">
    <source>
        <dbReference type="Proteomes" id="UP000022141"/>
    </source>
</evidence>
<comment type="caution">
    <text evidence="1">The sequence shown here is derived from an EMBL/GenBank/DDBJ whole genome shotgun (WGS) entry which is preliminary data.</text>
</comment>
<organism evidence="1 2">
    <name type="scientific">Accumulibacter regalis</name>
    <dbReference type="NCBI Taxonomy" id="522306"/>
    <lineage>
        <taxon>Bacteria</taxon>
        <taxon>Pseudomonadati</taxon>
        <taxon>Pseudomonadota</taxon>
        <taxon>Betaproteobacteria</taxon>
        <taxon>Candidatus Accumulibacter</taxon>
    </lineage>
</organism>
<dbReference type="STRING" id="1454004.AW11_01352"/>
<keyword evidence="2" id="KW-1185">Reference proteome</keyword>
<gene>
    <name evidence="1" type="ORF">AW11_01352</name>
</gene>
<name>A0A011REM1_ACCRE</name>
<accession>A0A011REM1</accession>
<protein>
    <submittedName>
        <fullName evidence="1">Uncharacterized protein</fullName>
    </submittedName>
</protein>
<reference evidence="1" key="1">
    <citation type="submission" date="2014-02" db="EMBL/GenBank/DDBJ databases">
        <title>Expanding our view of genomic diversity in Candidatus Accumulibacter clades.</title>
        <authorList>
            <person name="Skennerton C.T."/>
            <person name="Barr J.J."/>
            <person name="Slater F.R."/>
            <person name="Bond P.L."/>
            <person name="Tyson G.W."/>
        </authorList>
    </citation>
    <scope>NUCLEOTIDE SEQUENCE [LARGE SCALE GENOMIC DNA]</scope>
</reference>